<accession>A0ABT5NP09</accession>
<evidence type="ECO:0000313" key="2">
    <source>
        <dbReference type="EMBL" id="MDD0989903.1"/>
    </source>
</evidence>
<keyword evidence="3" id="KW-1185">Reference proteome</keyword>
<name>A0ABT5NP09_9PSED</name>
<evidence type="ECO:0000313" key="3">
    <source>
        <dbReference type="Proteomes" id="UP001148203"/>
    </source>
</evidence>
<feature type="domain" description="UBC core" evidence="1">
    <location>
        <begin position="1"/>
        <end position="135"/>
    </location>
</feature>
<organism evidence="2 3">
    <name type="scientific">Pseudomonas fontis</name>
    <dbReference type="NCBI Taxonomy" id="2942633"/>
    <lineage>
        <taxon>Bacteria</taxon>
        <taxon>Pseudomonadati</taxon>
        <taxon>Pseudomonadota</taxon>
        <taxon>Gammaproteobacteria</taxon>
        <taxon>Pseudomonadales</taxon>
        <taxon>Pseudomonadaceae</taxon>
        <taxon>Pseudomonas</taxon>
    </lineage>
</organism>
<dbReference type="InterPro" id="IPR000608">
    <property type="entry name" value="UBC"/>
</dbReference>
<comment type="caution">
    <text evidence="2">The sequence shown here is derived from an EMBL/GenBank/DDBJ whole genome shotgun (WGS) entry which is preliminary data.</text>
</comment>
<dbReference type="Proteomes" id="UP001148203">
    <property type="component" value="Unassembled WGS sequence"/>
</dbReference>
<dbReference type="SUPFAM" id="SSF54495">
    <property type="entry name" value="UBC-like"/>
    <property type="match status" value="1"/>
</dbReference>
<dbReference type="Pfam" id="PF00179">
    <property type="entry name" value="UQ_con"/>
    <property type="match status" value="1"/>
</dbReference>
<dbReference type="PROSITE" id="PS50127">
    <property type="entry name" value="UBC_2"/>
    <property type="match status" value="1"/>
</dbReference>
<dbReference type="InterPro" id="IPR016135">
    <property type="entry name" value="UBQ-conjugating_enzyme/RWD"/>
</dbReference>
<proteinExistence type="predicted"/>
<dbReference type="SMART" id="SM00212">
    <property type="entry name" value="UBCc"/>
    <property type="match status" value="1"/>
</dbReference>
<gene>
    <name evidence="2" type="ORF">M5G11_05075</name>
</gene>
<protein>
    <submittedName>
        <fullName evidence="2">Ubiquitin-conjugating enzyme E2</fullName>
    </submittedName>
</protein>
<reference evidence="2 3" key="1">
    <citation type="submission" date="2022-05" db="EMBL/GenBank/DDBJ databases">
        <title>Novel Pseudomonas spp. Isolated from a Rainbow Trout Aquaculture Facility.</title>
        <authorList>
            <person name="Testerman T."/>
            <person name="Graf J."/>
        </authorList>
    </citation>
    <scope>NUCLEOTIDE SEQUENCE [LARGE SCALE GENOMIC DNA]</scope>
    <source>
        <strain evidence="2 3">ID681</strain>
    </source>
</reference>
<dbReference type="PANTHER" id="PTHR24068">
    <property type="entry name" value="UBIQUITIN-CONJUGATING ENZYME E2"/>
    <property type="match status" value="1"/>
</dbReference>
<sequence>MSKNPPENISAGPVGDDFFHWHAAIMGPQYSPYEGGVFHLAIHFPEDYPAQPFTLRFKTAIYHPNVSSDGALALDILGENWSPALTVAKVLLSISALLVEPNPDQPMAAAIAAQYRQQPAQFDKVAREWTDQHAM</sequence>
<dbReference type="Gene3D" id="3.10.110.10">
    <property type="entry name" value="Ubiquitin Conjugating Enzyme"/>
    <property type="match status" value="1"/>
</dbReference>
<dbReference type="EMBL" id="JAMDGY010000014">
    <property type="protein sequence ID" value="MDD0989903.1"/>
    <property type="molecule type" value="Genomic_DNA"/>
</dbReference>
<evidence type="ECO:0000259" key="1">
    <source>
        <dbReference type="PROSITE" id="PS50127"/>
    </source>
</evidence>